<gene>
    <name evidence="1" type="ORF">O6H91_05G132500</name>
</gene>
<sequence>MLRCSFLSEPDNLKCGSREDPNATLTLLVMGLMFCQGATKTASADISHPLNGREMTVCASLLELAADNDLEGFKKAIEGGARIDQPEAWYCRQIGTNQMAMEQRTAIMIASLYGSIEVLRYILSICEFSNTDVNLGNGSDGLTALHCAAAGGSSRADEALKLLLEHGADINVKDAHGRRPADVVMVSPKILHESSAIQGMLKSGRMSGSRLSVDLNDQMFKNEKYDLDGENARRRDPRRYHYSCVPCPDFRKGACRRGDACEYAHGVFECWLHPAQYRTRLCKDGTSCARRVCFFAHRTEELRPLYVSTGSAVPSPRASSAFDSRSTSPPLQPLSPASMLLGPFSPSNKSGSTPPMSPSASSLRTSLGATWSQPNIPTLNLPSGGLHASRLRAALNARDVPLEDLDEISDLDPRMAPAFLLQSNQVMSSPTLVADAGIKASRMGKYSNLGLSIPSTNLQDLFVSEMNSPKAVAHANSWQELAQMSPKMNYQFQNQLQLQMNPLHSPRSSQSVSHMQNDGCSCAQNQISHSEYLNTGSPRSVFVPGAEAGLPSSPSVSLSPCSSLGFSNLKTTFGLKDKGGWSSTDSSGPVSSLSWSDWGSPSGKPDWGVEGHNLGKFRKASSFASHGGIEPDLSWVQTLVKDGPGDAGVGPVCSVGDSPDVKKENLDRFLGAWIEQARQNQVVA</sequence>
<accession>A0ACC2DTH9</accession>
<evidence type="ECO:0000313" key="1">
    <source>
        <dbReference type="EMBL" id="KAJ7557569.1"/>
    </source>
</evidence>
<evidence type="ECO:0000313" key="2">
    <source>
        <dbReference type="Proteomes" id="UP001162992"/>
    </source>
</evidence>
<reference evidence="2" key="1">
    <citation type="journal article" date="2024" name="Proc. Natl. Acad. Sci. U.S.A.">
        <title>Extraordinary preservation of gene collinearity over three hundred million years revealed in homosporous lycophytes.</title>
        <authorList>
            <person name="Li C."/>
            <person name="Wickell D."/>
            <person name="Kuo L.Y."/>
            <person name="Chen X."/>
            <person name="Nie B."/>
            <person name="Liao X."/>
            <person name="Peng D."/>
            <person name="Ji J."/>
            <person name="Jenkins J."/>
            <person name="Williams M."/>
            <person name="Shu S."/>
            <person name="Plott C."/>
            <person name="Barry K."/>
            <person name="Rajasekar S."/>
            <person name="Grimwood J."/>
            <person name="Han X."/>
            <person name="Sun S."/>
            <person name="Hou Z."/>
            <person name="He W."/>
            <person name="Dai G."/>
            <person name="Sun C."/>
            <person name="Schmutz J."/>
            <person name="Leebens-Mack J.H."/>
            <person name="Li F.W."/>
            <person name="Wang L."/>
        </authorList>
    </citation>
    <scope>NUCLEOTIDE SEQUENCE [LARGE SCALE GENOMIC DNA]</scope>
    <source>
        <strain evidence="2">cv. PW_Plant_1</strain>
    </source>
</reference>
<dbReference type="EMBL" id="CM055096">
    <property type="protein sequence ID" value="KAJ7557569.1"/>
    <property type="molecule type" value="Genomic_DNA"/>
</dbReference>
<proteinExistence type="predicted"/>
<organism evidence="1 2">
    <name type="scientific">Diphasiastrum complanatum</name>
    <name type="common">Issler's clubmoss</name>
    <name type="synonym">Lycopodium complanatum</name>
    <dbReference type="NCBI Taxonomy" id="34168"/>
    <lineage>
        <taxon>Eukaryota</taxon>
        <taxon>Viridiplantae</taxon>
        <taxon>Streptophyta</taxon>
        <taxon>Embryophyta</taxon>
        <taxon>Tracheophyta</taxon>
        <taxon>Lycopodiopsida</taxon>
        <taxon>Lycopodiales</taxon>
        <taxon>Lycopodiaceae</taxon>
        <taxon>Lycopodioideae</taxon>
        <taxon>Diphasiastrum</taxon>
    </lineage>
</organism>
<comment type="caution">
    <text evidence="1">The sequence shown here is derived from an EMBL/GenBank/DDBJ whole genome shotgun (WGS) entry which is preliminary data.</text>
</comment>
<protein>
    <submittedName>
        <fullName evidence="1">Uncharacterized protein</fullName>
    </submittedName>
</protein>
<name>A0ACC2DTH9_DIPCM</name>
<keyword evidence="2" id="KW-1185">Reference proteome</keyword>
<dbReference type="Proteomes" id="UP001162992">
    <property type="component" value="Chromosome 5"/>
</dbReference>